<protein>
    <submittedName>
        <fullName evidence="5">DNA polymerase I</fullName>
    </submittedName>
</protein>
<keyword evidence="1" id="KW-0235">DNA replication</keyword>
<dbReference type="SMART" id="SM00482">
    <property type="entry name" value="POLAc"/>
    <property type="match status" value="1"/>
</dbReference>
<feature type="domain" description="DNA-directed DNA polymerase family A palm" evidence="4">
    <location>
        <begin position="383"/>
        <end position="584"/>
    </location>
</feature>
<dbReference type="Gene3D" id="3.30.420.10">
    <property type="entry name" value="Ribonuclease H-like superfamily/Ribonuclease H"/>
    <property type="match status" value="1"/>
</dbReference>
<dbReference type="SUPFAM" id="SSF56672">
    <property type="entry name" value="DNA/RNA polymerases"/>
    <property type="match status" value="1"/>
</dbReference>
<dbReference type="GO" id="GO:0008408">
    <property type="term" value="F:3'-5' exonuclease activity"/>
    <property type="evidence" value="ECO:0007669"/>
    <property type="project" value="InterPro"/>
</dbReference>
<dbReference type="SUPFAM" id="SSF53098">
    <property type="entry name" value="Ribonuclease H-like"/>
    <property type="match status" value="1"/>
</dbReference>
<organism evidence="5 6">
    <name type="scientific">Streptomyces phage Lilbooboo</name>
    <dbReference type="NCBI Taxonomy" id="2510571"/>
    <lineage>
        <taxon>Viruses</taxon>
        <taxon>Duplodnaviria</taxon>
        <taxon>Heunggongvirae</taxon>
        <taxon>Uroviricota</taxon>
        <taxon>Caudoviricetes</taxon>
        <taxon>Colingsworthviridae</taxon>
        <taxon>Vashvirus</taxon>
        <taxon>Vashvirus lilbooboo</taxon>
    </lineage>
</organism>
<dbReference type="KEGG" id="vg:55011336"/>
<dbReference type="Gene3D" id="1.20.1060.10">
    <property type="entry name" value="Taq DNA Polymerase, Chain T, domain 4"/>
    <property type="match status" value="1"/>
</dbReference>
<keyword evidence="6" id="KW-1185">Reference proteome</keyword>
<feature type="domain" description="3'-5' exonuclease" evidence="3">
    <location>
        <begin position="12"/>
        <end position="209"/>
    </location>
</feature>
<evidence type="ECO:0000259" key="4">
    <source>
        <dbReference type="SMART" id="SM00482"/>
    </source>
</evidence>
<dbReference type="GO" id="GO:0039693">
    <property type="term" value="P:viral DNA genome replication"/>
    <property type="evidence" value="ECO:0007669"/>
    <property type="project" value="UniProtKB-KW"/>
</dbReference>
<dbReference type="InterPro" id="IPR002562">
    <property type="entry name" value="3'-5'_exonuclease_dom"/>
</dbReference>
<dbReference type="InterPro" id="IPR002298">
    <property type="entry name" value="DNA_polymerase_A"/>
</dbReference>
<evidence type="ECO:0000256" key="2">
    <source>
        <dbReference type="ARBA" id="ARBA00023109"/>
    </source>
</evidence>
<dbReference type="InterPro" id="IPR043502">
    <property type="entry name" value="DNA/RNA_pol_sf"/>
</dbReference>
<dbReference type="EMBL" id="MK450431">
    <property type="protein sequence ID" value="QAX94734.1"/>
    <property type="molecule type" value="Genomic_DNA"/>
</dbReference>
<gene>
    <name evidence="5" type="primary">34</name>
    <name evidence="5" type="ORF">SEA_LILBOOBOO_34</name>
</gene>
<dbReference type="GO" id="GO:0006302">
    <property type="term" value="P:double-strand break repair"/>
    <property type="evidence" value="ECO:0007669"/>
    <property type="project" value="TreeGrafter"/>
</dbReference>
<keyword evidence="2" id="KW-1194">Viral DNA replication</keyword>
<dbReference type="InterPro" id="IPR036397">
    <property type="entry name" value="RNaseH_sf"/>
</dbReference>
<dbReference type="Gene3D" id="3.30.70.370">
    <property type="match status" value="1"/>
</dbReference>
<dbReference type="PANTHER" id="PTHR10133">
    <property type="entry name" value="DNA POLYMERASE I"/>
    <property type="match status" value="1"/>
</dbReference>
<dbReference type="InterPro" id="IPR001098">
    <property type="entry name" value="DNA-dir_DNA_pol_A_palm_dom"/>
</dbReference>
<evidence type="ECO:0000313" key="6">
    <source>
        <dbReference type="Proteomes" id="UP000290260"/>
    </source>
</evidence>
<dbReference type="GeneID" id="55011336"/>
<dbReference type="PANTHER" id="PTHR10133:SF27">
    <property type="entry name" value="DNA POLYMERASE NU"/>
    <property type="match status" value="1"/>
</dbReference>
<evidence type="ECO:0000313" key="5">
    <source>
        <dbReference type="EMBL" id="QAX94734.1"/>
    </source>
</evidence>
<sequence length="624" mass="68982">MIEYRHSVNGELVSVFIPETEADLREFMHWARNKPVLALDTETTGLDIYAPGYRLRTVQFGTAHEAWVIHYELGGRFKEAADYVLKHCPRFLIHNAPFDWLVLDAHADVSLESLAPRTTDTKIKATLIDPRQPQEGGIGTGLKPLSAFYVDPSAPDTQGDLTAVFRSLGLTKKTGWAGIDLRHPTYNLYAGLDVIYTARLNPCLDAEHERLGVRSALVEYEHEIAYMCAYMQRSGLVLDLEYVDTLRRMLREEEAKYLEIAAGWGVESVNSGAQVAEALLAMGETLTETTDGGALKVDKAVLLPLADLDRDWERVGAREPNPLAEAVLRAKRAGKWVTSYADKFAANVDPSGRIHPTVQTLAARTGRMSITGDLAAQTLPSSDWMIRRAVLGDKPDHIMGSVDFQAIEMRVLAALAGVRRMKEGFCDPDPDPEIYPDGFDIHMYTARLIKGAGATKRDRKVFKGAGFGKVYGGGVTTIARQTGASEAEIARAVAEYDRVFPEIKRASSKWQREARATGLVTVSVTGRRLPLDRHRMYAVVNYQCQSAARDVLGQAMLNMRDAGLLDYMKLPIHDEIVFSAPKSDAKDIAREFERCMTMDLFGVPVVAEADLGGRSWGSLYGADV</sequence>
<dbReference type="Pfam" id="PF00476">
    <property type="entry name" value="DNA_pol_A"/>
    <property type="match status" value="1"/>
</dbReference>
<dbReference type="GO" id="GO:0006261">
    <property type="term" value="P:DNA-templated DNA replication"/>
    <property type="evidence" value="ECO:0007669"/>
    <property type="project" value="InterPro"/>
</dbReference>
<dbReference type="Proteomes" id="UP000290260">
    <property type="component" value="Segment"/>
</dbReference>
<dbReference type="GO" id="GO:0003887">
    <property type="term" value="F:DNA-directed DNA polymerase activity"/>
    <property type="evidence" value="ECO:0007669"/>
    <property type="project" value="InterPro"/>
</dbReference>
<name>A0A411B325_9CAUD</name>
<accession>A0A411B325</accession>
<dbReference type="Gene3D" id="1.10.150.20">
    <property type="entry name" value="5' to 3' exonuclease, C-terminal subdomain"/>
    <property type="match status" value="1"/>
</dbReference>
<dbReference type="SMART" id="SM00474">
    <property type="entry name" value="35EXOc"/>
    <property type="match status" value="1"/>
</dbReference>
<dbReference type="InterPro" id="IPR012337">
    <property type="entry name" value="RNaseH-like_sf"/>
</dbReference>
<proteinExistence type="predicted"/>
<evidence type="ECO:0000259" key="3">
    <source>
        <dbReference type="SMART" id="SM00474"/>
    </source>
</evidence>
<reference evidence="5 6" key="1">
    <citation type="submission" date="2019-01" db="EMBL/GenBank/DDBJ databases">
        <authorList>
            <person name="Mealing A.M."/>
            <person name="Davis A.C."/>
            <person name="Nayek S."/>
            <person name="Klug H.M."/>
            <person name="Layton S.R."/>
            <person name="Kim T."/>
            <person name="Hughes L.E."/>
            <person name="Garlena R.A."/>
            <person name="Russell D.A."/>
            <person name="Pope W.H."/>
            <person name="Jacobs-Sera D."/>
            <person name="Hatfull G.F."/>
        </authorList>
    </citation>
    <scope>NUCLEOTIDE SEQUENCE [LARGE SCALE GENOMIC DNA]</scope>
</reference>
<dbReference type="RefSeq" id="YP_009819913.1">
    <property type="nucleotide sequence ID" value="NC_048155.1"/>
</dbReference>
<dbReference type="Pfam" id="PF01612">
    <property type="entry name" value="DNA_pol_A_exo1"/>
    <property type="match status" value="1"/>
</dbReference>
<evidence type="ECO:0000256" key="1">
    <source>
        <dbReference type="ARBA" id="ARBA00022705"/>
    </source>
</evidence>
<dbReference type="PRINTS" id="PR00868">
    <property type="entry name" value="DNAPOLI"/>
</dbReference>
<dbReference type="GO" id="GO:0003677">
    <property type="term" value="F:DNA binding"/>
    <property type="evidence" value="ECO:0007669"/>
    <property type="project" value="InterPro"/>
</dbReference>